<keyword evidence="2" id="KW-1185">Reference proteome</keyword>
<sequence>MSAIEEKVAIYNGTVCNGFIDYKVWLQDGATVDMMEQALIGQGIDQIQDLPDPCSTLFHYDREVQSLGKVPKLWRITHIPQNREFRVNQFRRDR</sequence>
<evidence type="ECO:0000313" key="2">
    <source>
        <dbReference type="Proteomes" id="UP000726737"/>
    </source>
</evidence>
<comment type="caution">
    <text evidence="1">The sequence shown here is derived from an EMBL/GenBank/DDBJ whole genome shotgun (WGS) entry which is preliminary data.</text>
</comment>
<reference evidence="1" key="1">
    <citation type="journal article" date="2020" name="Fungal Divers.">
        <title>Resolving the Mortierellaceae phylogeny through synthesis of multi-gene phylogenetics and phylogenomics.</title>
        <authorList>
            <person name="Vandepol N."/>
            <person name="Liber J."/>
            <person name="Desiro A."/>
            <person name="Na H."/>
            <person name="Kennedy M."/>
            <person name="Barry K."/>
            <person name="Grigoriev I.V."/>
            <person name="Miller A.N."/>
            <person name="O'Donnell K."/>
            <person name="Stajich J.E."/>
            <person name="Bonito G."/>
        </authorList>
    </citation>
    <scope>NUCLEOTIDE SEQUENCE</scope>
    <source>
        <strain evidence="1">KOD948</strain>
    </source>
</reference>
<dbReference type="OrthoDB" id="2431000at2759"/>
<protein>
    <submittedName>
        <fullName evidence="1">Uncharacterized protein</fullName>
    </submittedName>
</protein>
<dbReference type="AlphaFoldDB" id="A0A9P6QI32"/>
<evidence type="ECO:0000313" key="1">
    <source>
        <dbReference type="EMBL" id="KAG0267094.1"/>
    </source>
</evidence>
<dbReference type="Proteomes" id="UP000726737">
    <property type="component" value="Unassembled WGS sequence"/>
</dbReference>
<gene>
    <name evidence="1" type="ORF">BG011_009166</name>
</gene>
<organism evidence="1 2">
    <name type="scientific">Mortierella polycephala</name>
    <dbReference type="NCBI Taxonomy" id="41804"/>
    <lineage>
        <taxon>Eukaryota</taxon>
        <taxon>Fungi</taxon>
        <taxon>Fungi incertae sedis</taxon>
        <taxon>Mucoromycota</taxon>
        <taxon>Mortierellomycotina</taxon>
        <taxon>Mortierellomycetes</taxon>
        <taxon>Mortierellales</taxon>
        <taxon>Mortierellaceae</taxon>
        <taxon>Mortierella</taxon>
    </lineage>
</organism>
<proteinExistence type="predicted"/>
<name>A0A9P6QI32_9FUNG</name>
<accession>A0A9P6QI32</accession>
<dbReference type="EMBL" id="JAAAJA010000008">
    <property type="protein sequence ID" value="KAG0267094.1"/>
    <property type="molecule type" value="Genomic_DNA"/>
</dbReference>